<evidence type="ECO:0000313" key="6">
    <source>
        <dbReference type="Proteomes" id="UP000226192"/>
    </source>
</evidence>
<dbReference type="SUPFAM" id="SSF51735">
    <property type="entry name" value="NAD(P)-binding Rossmann-fold domains"/>
    <property type="match status" value="1"/>
</dbReference>
<dbReference type="EMBL" id="NJET01000208">
    <property type="protein sequence ID" value="PHH59411.1"/>
    <property type="molecule type" value="Genomic_DNA"/>
</dbReference>
<accession>A0A2C5XXR4</accession>
<dbReference type="AlphaFoldDB" id="A0A2C5XXR4"/>
<feature type="domain" description="NmrA-like" evidence="4">
    <location>
        <begin position="4"/>
        <end position="242"/>
    </location>
</feature>
<keyword evidence="2" id="KW-0521">NADP</keyword>
<proteinExistence type="inferred from homology"/>
<dbReference type="InterPro" id="IPR051609">
    <property type="entry name" value="NmrA/Isoflavone_reductase-like"/>
</dbReference>
<dbReference type="Proteomes" id="UP000226192">
    <property type="component" value="Unassembled WGS sequence"/>
</dbReference>
<dbReference type="Pfam" id="PF05368">
    <property type="entry name" value="NmrA"/>
    <property type="match status" value="1"/>
</dbReference>
<comment type="caution">
    <text evidence="5">The sequence shown here is derived from an EMBL/GenBank/DDBJ whole genome shotgun (WGS) entry which is preliminary data.</text>
</comment>
<dbReference type="InterPro" id="IPR008030">
    <property type="entry name" value="NmrA-like"/>
</dbReference>
<dbReference type="OrthoDB" id="419598at2759"/>
<dbReference type="Gene3D" id="3.40.50.720">
    <property type="entry name" value="NAD(P)-binding Rossmann-like Domain"/>
    <property type="match status" value="1"/>
</dbReference>
<protein>
    <recommendedName>
        <fullName evidence="4">NmrA-like domain-containing protein</fullName>
    </recommendedName>
</protein>
<keyword evidence="3" id="KW-0560">Oxidoreductase</keyword>
<dbReference type="PANTHER" id="PTHR47706">
    <property type="entry name" value="NMRA-LIKE FAMILY PROTEIN"/>
    <property type="match status" value="1"/>
</dbReference>
<name>A0A2C5XXR4_9HYPO</name>
<evidence type="ECO:0000259" key="4">
    <source>
        <dbReference type="Pfam" id="PF05368"/>
    </source>
</evidence>
<dbReference type="GO" id="GO:0016491">
    <property type="term" value="F:oxidoreductase activity"/>
    <property type="evidence" value="ECO:0007669"/>
    <property type="project" value="UniProtKB-KW"/>
</dbReference>
<dbReference type="Gene3D" id="3.90.25.10">
    <property type="entry name" value="UDP-galactose 4-epimerase, domain 1"/>
    <property type="match status" value="1"/>
</dbReference>
<sequence>MPVVAVAGGTGKLGRTIVEAIAKNKNHSLIVLSRKLDPSFEATYGVAIVAVDYHDVAALTKVLEEHNVYTVVSALTMGPAPDGSRPNEIELIKAADASKTTKRMISSDWGIPHTDDHIPKLVSVIHKLEAQEVLKQVCNLETTYFLIGFYLDYWGIPGVKSNMGPFPIAIDIPNNTAAIPGTGDTPITFTHSTDVAKFVSAFLDLDEWDPITYVGGDSVTWNQFLQYAEDAKGSKFQTTFDSIEKLKSGECTELPSQPLAYSYVPKKDFQILAAALGEWTSEGVFNFAPGTLLNNRLPNIETIKVKDMLDKAWKQ</sequence>
<evidence type="ECO:0000256" key="2">
    <source>
        <dbReference type="ARBA" id="ARBA00022857"/>
    </source>
</evidence>
<evidence type="ECO:0000313" key="5">
    <source>
        <dbReference type="EMBL" id="PHH59411.1"/>
    </source>
</evidence>
<evidence type="ECO:0000256" key="3">
    <source>
        <dbReference type="ARBA" id="ARBA00023002"/>
    </source>
</evidence>
<evidence type="ECO:0000256" key="1">
    <source>
        <dbReference type="ARBA" id="ARBA00005725"/>
    </source>
</evidence>
<dbReference type="InterPro" id="IPR036291">
    <property type="entry name" value="NAD(P)-bd_dom_sf"/>
</dbReference>
<comment type="similarity">
    <text evidence="1">Belongs to the NmrA-type oxidoreductase family. Isoflavone reductase subfamily.</text>
</comment>
<dbReference type="PANTHER" id="PTHR47706:SF4">
    <property type="entry name" value="NMRA-LIKE DOMAIN-CONTAINING PROTEIN"/>
    <property type="match status" value="1"/>
</dbReference>
<keyword evidence="6" id="KW-1185">Reference proteome</keyword>
<organism evidence="5 6">
    <name type="scientific">Ophiocordyceps australis</name>
    <dbReference type="NCBI Taxonomy" id="1399860"/>
    <lineage>
        <taxon>Eukaryota</taxon>
        <taxon>Fungi</taxon>
        <taxon>Dikarya</taxon>
        <taxon>Ascomycota</taxon>
        <taxon>Pezizomycotina</taxon>
        <taxon>Sordariomycetes</taxon>
        <taxon>Hypocreomycetidae</taxon>
        <taxon>Hypocreales</taxon>
        <taxon>Ophiocordycipitaceae</taxon>
        <taxon>Ophiocordyceps</taxon>
    </lineage>
</organism>
<gene>
    <name evidence="5" type="ORF">CDD81_3221</name>
</gene>
<reference evidence="5 6" key="1">
    <citation type="submission" date="2017-06" db="EMBL/GenBank/DDBJ databases">
        <title>Ant-infecting Ophiocordyceps genomes reveal a high diversity of potential behavioral manipulation genes and a possible major role for enterotoxins.</title>
        <authorList>
            <person name="De Bekker C."/>
            <person name="Evans H.C."/>
            <person name="Brachmann A."/>
            <person name="Hughes D.P."/>
        </authorList>
    </citation>
    <scope>NUCLEOTIDE SEQUENCE [LARGE SCALE GENOMIC DNA]</scope>
    <source>
        <strain evidence="5 6">Map64</strain>
    </source>
</reference>